<evidence type="ECO:0000313" key="6">
    <source>
        <dbReference type="Proteomes" id="UP000829517"/>
    </source>
</evidence>
<dbReference type="SMART" id="SM01359">
    <property type="entry name" value="A2M_N_2"/>
    <property type="match status" value="1"/>
</dbReference>
<dbReference type="Pfam" id="PF17962">
    <property type="entry name" value="bMG6"/>
    <property type="match status" value="1"/>
</dbReference>
<dbReference type="InterPro" id="IPR001599">
    <property type="entry name" value="Macroglobln_a2"/>
</dbReference>
<evidence type="ECO:0000259" key="3">
    <source>
        <dbReference type="SMART" id="SM01359"/>
    </source>
</evidence>
<dbReference type="RefSeq" id="WP_236957747.1">
    <property type="nucleotide sequence ID" value="NZ_JAETXX010000001.1"/>
</dbReference>
<dbReference type="SMART" id="SM01419">
    <property type="entry name" value="Thiol-ester_cl"/>
    <property type="match status" value="1"/>
</dbReference>
<keyword evidence="6" id="KW-1185">Reference proteome</keyword>
<dbReference type="InterPro" id="IPR041203">
    <property type="entry name" value="Bact_A2M_MG5"/>
</dbReference>
<dbReference type="SUPFAM" id="SSF48239">
    <property type="entry name" value="Terpenoid cyclases/Protein prenyltransferases"/>
    <property type="match status" value="1"/>
</dbReference>
<evidence type="ECO:0000313" key="5">
    <source>
        <dbReference type="EMBL" id="MCF8713788.1"/>
    </source>
</evidence>
<dbReference type="PANTHER" id="PTHR40094:SF1">
    <property type="entry name" value="UBIQUITIN DOMAIN-CONTAINING PROTEIN"/>
    <property type="match status" value="1"/>
</dbReference>
<feature type="domain" description="Alpha-2-macroglobulin" evidence="4">
    <location>
        <begin position="1189"/>
        <end position="1279"/>
    </location>
</feature>
<comment type="similarity">
    <text evidence="1">Belongs to the protease inhibitor I39 (alpha-2-macroglobulin) family. Bacterial alpha-2-macroglobulin subfamily.</text>
</comment>
<dbReference type="Pfam" id="PF07678">
    <property type="entry name" value="TED_complement"/>
    <property type="match status" value="1"/>
</dbReference>
<dbReference type="Pfam" id="PF00207">
    <property type="entry name" value="A2M"/>
    <property type="match status" value="1"/>
</dbReference>
<dbReference type="InterPro" id="IPR047565">
    <property type="entry name" value="Alpha-macroglob_thiol-ester_cl"/>
</dbReference>
<dbReference type="InterPro" id="IPR051802">
    <property type="entry name" value="YfhM-like"/>
</dbReference>
<dbReference type="InterPro" id="IPR041462">
    <property type="entry name" value="Bact_A2M_MG6"/>
</dbReference>
<dbReference type="Pfam" id="PF17973">
    <property type="entry name" value="bMG10"/>
    <property type="match status" value="1"/>
</dbReference>
<keyword evidence="2" id="KW-0732">Signal</keyword>
<dbReference type="Gene3D" id="2.60.40.1930">
    <property type="match status" value="1"/>
</dbReference>
<gene>
    <name evidence="5" type="ORF">JM658_03025</name>
</gene>
<feature type="domain" description="Alpha-2-macroglobulin bait region" evidence="3">
    <location>
        <begin position="983"/>
        <end position="1125"/>
    </location>
</feature>
<evidence type="ECO:0000259" key="4">
    <source>
        <dbReference type="SMART" id="SM01360"/>
    </source>
</evidence>
<dbReference type="Gene3D" id="1.50.10.20">
    <property type="match status" value="1"/>
</dbReference>
<evidence type="ECO:0000256" key="1">
    <source>
        <dbReference type="ARBA" id="ARBA00010556"/>
    </source>
</evidence>
<dbReference type="InterPro" id="IPR008930">
    <property type="entry name" value="Terpenoid_cyclase/PrenylTrfase"/>
</dbReference>
<dbReference type="InterPro" id="IPR011625">
    <property type="entry name" value="A2M_N_BRD"/>
</dbReference>
<dbReference type="InterPro" id="IPR041246">
    <property type="entry name" value="Bact_MG10"/>
</dbReference>
<dbReference type="SMART" id="SM01360">
    <property type="entry name" value="A2M"/>
    <property type="match status" value="1"/>
</dbReference>
<evidence type="ECO:0008006" key="7">
    <source>
        <dbReference type="Google" id="ProtNLM"/>
    </source>
</evidence>
<dbReference type="Pfam" id="PF07703">
    <property type="entry name" value="A2M_BRD"/>
    <property type="match status" value="1"/>
</dbReference>
<sequence>MQIQKIFFFVLAILIIGCKNKKDDIQQQKEELFKYRNYISDVSTGIISTKSDIRVVLRNPSEKLSDNKVLDDKILDISPYVDGKVVALNNQTIAFIPEKRLKQDTEYTLELNLEAFIEDLPSEFEEFTFKVKTLKQQFNITTSNLQSYSRDWQYLEGSLRSSDVMDLETAKSLVAAYQNSKSLAIKFDGTIDEGTQIPFKIDSIQRFEDDSELEIIWDGNSQGIHDKGDTKVNIPGKNNFSIVEVNTYEGENQYFEINFSDPIKKSQNLEGLITLENVDKLKFIIDGNVIKVYPNEKVQGVNSLNIFQGIESAEGYKLKNIFSENIAFEQLKPNVRLLSSGTILPNSNNLKINFEAVNLKAVDVTVIKIYQNNILQFLQQNDINGGGNLRSVAKPVAKKAIQLQTNLTKNTGNWRAYALDLREIITPDPGAIYRVEFSYSKKYSSYSCGADENETFELNDFDNFKEEVNNSEEWTPTASNSYWDNDYYYDYNWSEREDPCKDSYYYDKTIKTNIIASDIGLTIKKGKNESYFISANDIITTKPLAGTKVTFYNYQQQPIGYGITETDGTTMFDAEAPAFFVIAERNNQKTYLKINDGNALSVSKFNVAGAELKRGLKGFIYGERGVWRPGDTLFLNFILNDKNNPIPDSHPVKFELSDPYGKIVHKEIRANGINGFYNFNVATDQDAPTGNWLAKVSIGGTSFSKTLKIETIKPNRLKIKVDFDKELLSSDEEINGNMSVTWLHGAIAKNLKSDIKGRFSATKTTFEDYQNYIFDDPTIRFSSEDQTVFDGKINSEGKTNFRLSPQLEEKAPGMLKATFITKVYENGGDFSTDVFSKNYAPYDTYVGLRVPDGDTKRSMLLTDEEHTFEVATVDKNGAPKAVDKLNVSVYKIDWRWWWDTSEDNLSSFNGSNYQEEVYKTTIATNSSGKGTFKFEIKYPEWGRYLVRVEDEEGGHATGETVYIDWPGWAGKSKNQDPEAATMLVFSSDKETYNVGENAIITFPSSEQGRALVTVENGNEVLKSMWVIPEKEETKFELPIEALYAPNVYIHISLLQPHATTLNDAPIRMYGVIPITVNDPKTILEPTIAMPNSLKPEEHINVKVGEKNGKAMTYTLAIVDEGLLDLTRFKTPNPWDTFFAREALGVKTWDIYDDIIGAFGGRIDQVFSIGGDGMAAGAKNKKANRFKPMVVYLGPFQLKEGETKTHDILIPKYIGAVRTMVIAGNVKENAYGMAEKSTPVKKPLMLLASAPRKITPKETITVPVTVFAMEKNIKNVTVSIKDNNAYEIIGDKTKTVTFSDPDEKMVYFDLQVNQITGIGEIEVSATANGEKANYKIELDVFNPNPKSTITQEITLDANATETINLETFGIEGSNSAQIEFSTLPPMDFTSRLEYLIRYPHGCIEQTTSAVFPQLYLADIFDLTIDKKQRIQTNIEKGIKRLSNFQLPNGGFSYWQGQNAPNDWGTSYAGHFLLEAESKGYVLPIGFKEKWIHYQQQEAKQWRSSSSSSDLAQAYRLYSLALAGKPDVSSMNRLLETPNISNEAKHRLSATYAIIGQTQVAKTIFNNANIDFQPVNYDSYTYGSTERNIAMALETLVLLKEKGRAQEMAKSVAKSLVSEKWMSTQTTAYSLLGMAKFADYIGGKGIQVSYNVNSNGTNNVNSGKTLANRNLVIKKGSNSITLNNKADNTLFVRVLNTGKLPVGEEKAARRNLNALVSFKGKDGTPLEVNKLTQGTNFIAEVTITNTNSEALENVALTEIFPSGWEIINTRFTDFGAFEENQVNYTDLRDDRANFYFDMGGNKSKTFRILLNASYLGKYYLPGIQAEAMYDNDYMVRTKGKWVEVVQ</sequence>
<dbReference type="Proteomes" id="UP000829517">
    <property type="component" value="Unassembled WGS sequence"/>
</dbReference>
<dbReference type="CDD" id="cd02891">
    <property type="entry name" value="A2M_like"/>
    <property type="match status" value="1"/>
</dbReference>
<dbReference type="InterPro" id="IPR021868">
    <property type="entry name" value="Alpha_2_Macroglob_MG3"/>
</dbReference>
<dbReference type="Pfam" id="PF01835">
    <property type="entry name" value="MG2"/>
    <property type="match status" value="1"/>
</dbReference>
<proteinExistence type="inferred from homology"/>
<organism evidence="5 6">
    <name type="scientific">Joostella atrarenae</name>
    <dbReference type="NCBI Taxonomy" id="679257"/>
    <lineage>
        <taxon>Bacteria</taxon>
        <taxon>Pseudomonadati</taxon>
        <taxon>Bacteroidota</taxon>
        <taxon>Flavobacteriia</taxon>
        <taxon>Flavobacteriales</taxon>
        <taxon>Flavobacteriaceae</taxon>
        <taxon>Joostella</taxon>
    </lineage>
</organism>
<dbReference type="PANTHER" id="PTHR40094">
    <property type="entry name" value="ALPHA-2-MACROGLOBULIN HOMOLOG"/>
    <property type="match status" value="1"/>
</dbReference>
<dbReference type="EMBL" id="JAETXX010000001">
    <property type="protein sequence ID" value="MCF8713788.1"/>
    <property type="molecule type" value="Genomic_DNA"/>
</dbReference>
<dbReference type="InterPro" id="IPR011626">
    <property type="entry name" value="Alpha-macroglobulin_TED"/>
</dbReference>
<accession>A0ABS9J0C0</accession>
<dbReference type="PROSITE" id="PS51257">
    <property type="entry name" value="PROKAR_LIPOPROTEIN"/>
    <property type="match status" value="1"/>
</dbReference>
<dbReference type="InterPro" id="IPR002890">
    <property type="entry name" value="MG2"/>
</dbReference>
<name>A0ABS9J0C0_9FLAO</name>
<dbReference type="Pfam" id="PF17972">
    <property type="entry name" value="bMG5"/>
    <property type="match status" value="1"/>
</dbReference>
<dbReference type="Gene3D" id="2.60.40.10">
    <property type="entry name" value="Immunoglobulins"/>
    <property type="match status" value="1"/>
</dbReference>
<comment type="caution">
    <text evidence="5">The sequence shown here is derived from an EMBL/GenBank/DDBJ whole genome shotgun (WGS) entry which is preliminary data.</text>
</comment>
<reference evidence="5 6" key="1">
    <citation type="submission" date="2021-01" db="EMBL/GenBank/DDBJ databases">
        <title>Genome sequencing of Joostella atrarenae M1-2 (= KCTC 23194).</title>
        <authorList>
            <person name="Zakaria M.R."/>
            <person name="Lam M.Q."/>
            <person name="Chong C.S."/>
        </authorList>
    </citation>
    <scope>NUCLEOTIDE SEQUENCE [LARGE SCALE GENOMIC DNA]</scope>
    <source>
        <strain evidence="5 6">M1-2</strain>
    </source>
</reference>
<evidence type="ECO:0000256" key="2">
    <source>
        <dbReference type="ARBA" id="ARBA00022729"/>
    </source>
</evidence>
<dbReference type="InterPro" id="IPR013783">
    <property type="entry name" value="Ig-like_fold"/>
</dbReference>
<dbReference type="Pfam" id="PF11974">
    <property type="entry name" value="bMG3"/>
    <property type="match status" value="1"/>
</dbReference>
<protein>
    <recommendedName>
        <fullName evidence="7">Alpha-2-macroglobulin</fullName>
    </recommendedName>
</protein>